<dbReference type="EMBL" id="CAQQ02185956">
    <property type="status" value="NOT_ANNOTATED_CDS"/>
    <property type="molecule type" value="Genomic_DNA"/>
</dbReference>
<feature type="region of interest" description="Disordered" evidence="1">
    <location>
        <begin position="1"/>
        <end position="40"/>
    </location>
</feature>
<reference evidence="3" key="1">
    <citation type="submission" date="2013-02" db="EMBL/GenBank/DDBJ databases">
        <authorList>
            <person name="Hughes D."/>
        </authorList>
    </citation>
    <scope>NUCLEOTIDE SEQUENCE</scope>
    <source>
        <strain>Durham</strain>
        <strain evidence="3">NC isolate 2 -- Noor lab</strain>
    </source>
</reference>
<evidence type="ECO:0000313" key="2">
    <source>
        <dbReference type="EnsemblMetazoa" id="MESCA000546-PA"/>
    </source>
</evidence>
<sequence>MALEKNNAYLYRPPQRVQTRQKQPSKSKSNDPFGYTIKPHQCKPNNVGIVKKLQKECLKSPRL</sequence>
<name>T1GBB6_MEGSC</name>
<dbReference type="AlphaFoldDB" id="T1GBB6"/>
<keyword evidence="3" id="KW-1185">Reference proteome</keyword>
<feature type="compositionally biased region" description="Polar residues" evidence="1">
    <location>
        <begin position="16"/>
        <end position="27"/>
    </location>
</feature>
<dbReference type="Proteomes" id="UP000015102">
    <property type="component" value="Unassembled WGS sequence"/>
</dbReference>
<dbReference type="EMBL" id="CAQQ02185957">
    <property type="status" value="NOT_ANNOTATED_CDS"/>
    <property type="molecule type" value="Genomic_DNA"/>
</dbReference>
<dbReference type="HOGENOM" id="CLU_2888350_0_0_1"/>
<evidence type="ECO:0000313" key="3">
    <source>
        <dbReference type="Proteomes" id="UP000015102"/>
    </source>
</evidence>
<proteinExistence type="predicted"/>
<organism evidence="2 3">
    <name type="scientific">Megaselia scalaris</name>
    <name type="common">Humpbacked fly</name>
    <name type="synonym">Phora scalaris</name>
    <dbReference type="NCBI Taxonomy" id="36166"/>
    <lineage>
        <taxon>Eukaryota</taxon>
        <taxon>Metazoa</taxon>
        <taxon>Ecdysozoa</taxon>
        <taxon>Arthropoda</taxon>
        <taxon>Hexapoda</taxon>
        <taxon>Insecta</taxon>
        <taxon>Pterygota</taxon>
        <taxon>Neoptera</taxon>
        <taxon>Endopterygota</taxon>
        <taxon>Diptera</taxon>
        <taxon>Brachycera</taxon>
        <taxon>Muscomorpha</taxon>
        <taxon>Platypezoidea</taxon>
        <taxon>Phoridae</taxon>
        <taxon>Megaseliini</taxon>
        <taxon>Megaselia</taxon>
    </lineage>
</organism>
<evidence type="ECO:0000256" key="1">
    <source>
        <dbReference type="SAM" id="MobiDB-lite"/>
    </source>
</evidence>
<reference evidence="2" key="2">
    <citation type="submission" date="2015-06" db="UniProtKB">
        <authorList>
            <consortium name="EnsemblMetazoa"/>
        </authorList>
    </citation>
    <scope>IDENTIFICATION</scope>
</reference>
<dbReference type="EnsemblMetazoa" id="MESCA000546-RA">
    <property type="protein sequence ID" value="MESCA000546-PA"/>
    <property type="gene ID" value="MESCA000546"/>
</dbReference>
<accession>T1GBB6</accession>
<protein>
    <submittedName>
        <fullName evidence="2">Uncharacterized protein</fullName>
    </submittedName>
</protein>